<protein>
    <submittedName>
        <fullName evidence="1">Uncharacterized protein</fullName>
    </submittedName>
</protein>
<gene>
    <name evidence="1" type="ORF">A3835_04215</name>
</gene>
<name>A0A1X0U4E1_9BACT</name>
<dbReference type="Proteomes" id="UP000192671">
    <property type="component" value="Unassembled WGS sequence"/>
</dbReference>
<sequence>MKKFAILLLAAVAFCKELSVTDLNGNEIKFELKDSALFENGKKIGDYNKTSSVSIILASYSGMESSFKAVKTKNLNEFKEYIFSDEGGIKVVKFSSKSSICEAFGKKEAVNLNVLNSSYFNGRQISRYAFSVDIVYGKLENLNKNSHFAIKSSNENLKKLESITEQNIKKDTAMGLLVLEKAMCLVEK</sequence>
<reference evidence="1 2" key="1">
    <citation type="journal article" date="2017" name="Gene Rep">
        <title>The ribosomal RNA operon (rrn) of Campylobacter concisus supports molecular typing to genomospecies level.</title>
        <authorList>
            <person name="Huq M."/>
            <person name="Van T.T.H."/>
            <person name="Gurtler V."/>
            <person name="Elshagmani E."/>
            <person name="Allemailem K.S."/>
            <person name="Smooker P.M."/>
            <person name="Istivan T.S."/>
        </authorList>
    </citation>
    <scope>NUCLEOTIDE SEQUENCE [LARGE SCALE GENOMIC DNA]</scope>
    <source>
        <strain evidence="1 2">RCH 26</strain>
    </source>
</reference>
<evidence type="ECO:0000313" key="1">
    <source>
        <dbReference type="EMBL" id="ORI08723.1"/>
    </source>
</evidence>
<evidence type="ECO:0000313" key="2">
    <source>
        <dbReference type="Proteomes" id="UP000192671"/>
    </source>
</evidence>
<dbReference type="AlphaFoldDB" id="A0A1X0U4E1"/>
<dbReference type="EMBL" id="LVWL01000018">
    <property type="protein sequence ID" value="ORI08723.1"/>
    <property type="molecule type" value="Genomic_DNA"/>
</dbReference>
<proteinExistence type="predicted"/>
<comment type="caution">
    <text evidence="1">The sequence shown here is derived from an EMBL/GenBank/DDBJ whole genome shotgun (WGS) entry which is preliminary data.</text>
</comment>
<accession>A0A1X0U4E1</accession>
<organism evidence="1 2">
    <name type="scientific">Campylobacter concisus</name>
    <dbReference type="NCBI Taxonomy" id="199"/>
    <lineage>
        <taxon>Bacteria</taxon>
        <taxon>Pseudomonadati</taxon>
        <taxon>Campylobacterota</taxon>
        <taxon>Epsilonproteobacteria</taxon>
        <taxon>Campylobacterales</taxon>
        <taxon>Campylobacteraceae</taxon>
        <taxon>Campylobacter</taxon>
    </lineage>
</organism>